<protein>
    <recommendedName>
        <fullName evidence="1">UPF0246 protein SAMN05421779_101775</fullName>
    </recommendedName>
</protein>
<dbReference type="Pfam" id="PF03883">
    <property type="entry name" value="H2O2_YaaD"/>
    <property type="match status" value="1"/>
</dbReference>
<organism evidence="2 3">
    <name type="scientific">Insolitispirillum peregrinum</name>
    <dbReference type="NCBI Taxonomy" id="80876"/>
    <lineage>
        <taxon>Bacteria</taxon>
        <taxon>Pseudomonadati</taxon>
        <taxon>Pseudomonadota</taxon>
        <taxon>Alphaproteobacteria</taxon>
        <taxon>Rhodospirillales</taxon>
        <taxon>Novispirillaceae</taxon>
        <taxon>Insolitispirillum</taxon>
    </lineage>
</organism>
<dbReference type="EMBL" id="FTOA01000001">
    <property type="protein sequence ID" value="SIS42209.1"/>
    <property type="molecule type" value="Genomic_DNA"/>
</dbReference>
<proteinExistence type="inferred from homology"/>
<dbReference type="PANTHER" id="PTHR30283:SF4">
    <property type="entry name" value="PEROXIDE STRESS RESISTANCE PROTEIN YAAA"/>
    <property type="match status" value="1"/>
</dbReference>
<evidence type="ECO:0000313" key="2">
    <source>
        <dbReference type="EMBL" id="SIS42209.1"/>
    </source>
</evidence>
<dbReference type="PANTHER" id="PTHR30283">
    <property type="entry name" value="PEROXIDE STRESS RESPONSE PROTEIN YAAA"/>
    <property type="match status" value="1"/>
</dbReference>
<dbReference type="HAMAP" id="MF_00652">
    <property type="entry name" value="UPF0246"/>
    <property type="match status" value="1"/>
</dbReference>
<gene>
    <name evidence="2" type="ORF">SAMN05421779_101775</name>
</gene>
<dbReference type="GO" id="GO:0033194">
    <property type="term" value="P:response to hydroperoxide"/>
    <property type="evidence" value="ECO:0007669"/>
    <property type="project" value="TreeGrafter"/>
</dbReference>
<dbReference type="STRING" id="80876.SAMN05421779_101775"/>
<dbReference type="NCBIfam" id="NF002542">
    <property type="entry name" value="PRK02101.1-3"/>
    <property type="match status" value="1"/>
</dbReference>
<accession>A0A1N7IYR7</accession>
<name>A0A1N7IYR7_9PROT</name>
<dbReference type="RefSeq" id="WP_076398817.1">
    <property type="nucleotide sequence ID" value="NZ_FTOA01000001.1"/>
</dbReference>
<dbReference type="OrthoDB" id="9777133at2"/>
<reference evidence="2 3" key="1">
    <citation type="submission" date="2017-01" db="EMBL/GenBank/DDBJ databases">
        <authorList>
            <person name="Mah S.A."/>
            <person name="Swanson W.J."/>
            <person name="Moy G.W."/>
            <person name="Vacquier V.D."/>
        </authorList>
    </citation>
    <scope>NUCLEOTIDE SEQUENCE [LARGE SCALE GENOMIC DNA]</scope>
    <source>
        <strain evidence="2 3">DSM 11589</strain>
    </source>
</reference>
<dbReference type="InterPro" id="IPR005583">
    <property type="entry name" value="YaaA"/>
</dbReference>
<evidence type="ECO:0000313" key="3">
    <source>
        <dbReference type="Proteomes" id="UP000185678"/>
    </source>
</evidence>
<comment type="similarity">
    <text evidence="1">Belongs to the UPF0246 family.</text>
</comment>
<sequence>MLVVLSPAKALDFSPAPASLPHTTPLLGDDTADLATVTRTLTAGDLRRLMDISDALADLNHARFQAFGSPVAGETAKQAALAFDGDTYTGLDAPSLSADDLAWSQDHLRILSGFYGVLRPLDLIEPYRLEMGTKLPTSRGKDLYAFWKGRLAPLLDQAVAGHSTPLIVNCASTEYFKAAEEKTLIARVITPVFQELRDGKARVLGMMAKRARGMMARYIITNRLENPLDLQGFDLGGYRFQPELSDPLDSPKHSLSWVFSRPQP</sequence>
<dbReference type="AlphaFoldDB" id="A0A1N7IYR7"/>
<keyword evidence="3" id="KW-1185">Reference proteome</keyword>
<dbReference type="Proteomes" id="UP000185678">
    <property type="component" value="Unassembled WGS sequence"/>
</dbReference>
<evidence type="ECO:0000256" key="1">
    <source>
        <dbReference type="HAMAP-Rule" id="MF_00652"/>
    </source>
</evidence>
<dbReference type="GO" id="GO:0005829">
    <property type="term" value="C:cytosol"/>
    <property type="evidence" value="ECO:0007669"/>
    <property type="project" value="TreeGrafter"/>
</dbReference>